<evidence type="ECO:0000259" key="1">
    <source>
        <dbReference type="SMART" id="SM00245"/>
    </source>
</evidence>
<dbReference type="GO" id="GO:0030288">
    <property type="term" value="C:outer membrane-bounded periplasmic space"/>
    <property type="evidence" value="ECO:0007669"/>
    <property type="project" value="TreeGrafter"/>
</dbReference>
<dbReference type="EMBL" id="CP132933">
    <property type="protein sequence ID" value="XCB28800.1"/>
    <property type="molecule type" value="Genomic_DNA"/>
</dbReference>
<dbReference type="SMART" id="SM00245">
    <property type="entry name" value="TSPc"/>
    <property type="match status" value="1"/>
</dbReference>
<dbReference type="GO" id="GO:0008236">
    <property type="term" value="F:serine-type peptidase activity"/>
    <property type="evidence" value="ECO:0007669"/>
    <property type="project" value="InterPro"/>
</dbReference>
<dbReference type="AlphaFoldDB" id="A0AAU7ZIU0"/>
<dbReference type="InterPro" id="IPR029045">
    <property type="entry name" value="ClpP/crotonase-like_dom_sf"/>
</dbReference>
<dbReference type="SUPFAM" id="SSF52096">
    <property type="entry name" value="ClpP/crotonase"/>
    <property type="match status" value="1"/>
</dbReference>
<dbReference type="Pfam" id="PF03572">
    <property type="entry name" value="Peptidase_S41"/>
    <property type="match status" value="1"/>
</dbReference>
<name>A0AAU7ZIU0_9BACT</name>
<dbReference type="GO" id="GO:0004175">
    <property type="term" value="F:endopeptidase activity"/>
    <property type="evidence" value="ECO:0007669"/>
    <property type="project" value="TreeGrafter"/>
</dbReference>
<proteinExistence type="predicted"/>
<dbReference type="RefSeq" id="WP_353070453.1">
    <property type="nucleotide sequence ID" value="NZ_CP132933.1"/>
</dbReference>
<accession>A0AAU7ZIU0</accession>
<reference evidence="2" key="1">
    <citation type="submission" date="2023-08" db="EMBL/GenBank/DDBJ databases">
        <authorList>
            <person name="Messyasz A."/>
            <person name="Mannisto M.K."/>
            <person name="Kerkhof L.J."/>
            <person name="Haggblom M."/>
        </authorList>
    </citation>
    <scope>NUCLEOTIDE SEQUENCE</scope>
    <source>
        <strain evidence="2">M8UP23</strain>
        <plasmid evidence="2">unnamed1</plasmid>
    </source>
</reference>
<protein>
    <submittedName>
        <fullName evidence="2">S41 family peptidase</fullName>
    </submittedName>
</protein>
<feature type="domain" description="Tail specific protease" evidence="1">
    <location>
        <begin position="163"/>
        <end position="399"/>
    </location>
</feature>
<dbReference type="Gene3D" id="3.90.226.10">
    <property type="entry name" value="2-enoyl-CoA Hydratase, Chain A, domain 1"/>
    <property type="match status" value="1"/>
</dbReference>
<dbReference type="PANTHER" id="PTHR32060">
    <property type="entry name" value="TAIL-SPECIFIC PROTEASE"/>
    <property type="match status" value="1"/>
</dbReference>
<dbReference type="PANTHER" id="PTHR32060:SF30">
    <property type="entry name" value="CARBOXY-TERMINAL PROCESSING PROTEASE CTPA"/>
    <property type="match status" value="1"/>
</dbReference>
<reference evidence="2" key="2">
    <citation type="journal article" date="2024" name="Environ. Microbiol.">
        <title>Genome analysis and description of Tunturibacter gen. nov. expands the diversity of Terriglobia in tundra soils.</title>
        <authorList>
            <person name="Messyasz A."/>
            <person name="Mannisto M.K."/>
            <person name="Kerkhof L.J."/>
            <person name="Haggblom M.M."/>
        </authorList>
    </citation>
    <scope>NUCLEOTIDE SEQUENCE</scope>
    <source>
        <strain evidence="2">M8UP23</strain>
    </source>
</reference>
<organism evidence="2">
    <name type="scientific">Tunturiibacter empetritectus</name>
    <dbReference type="NCBI Taxonomy" id="3069691"/>
    <lineage>
        <taxon>Bacteria</taxon>
        <taxon>Pseudomonadati</taxon>
        <taxon>Acidobacteriota</taxon>
        <taxon>Terriglobia</taxon>
        <taxon>Terriglobales</taxon>
        <taxon>Acidobacteriaceae</taxon>
        <taxon>Tunturiibacter</taxon>
    </lineage>
</organism>
<dbReference type="GO" id="GO:0007165">
    <property type="term" value="P:signal transduction"/>
    <property type="evidence" value="ECO:0007669"/>
    <property type="project" value="TreeGrafter"/>
</dbReference>
<dbReference type="Gene3D" id="3.30.750.44">
    <property type="match status" value="1"/>
</dbReference>
<dbReference type="InterPro" id="IPR005151">
    <property type="entry name" value="Tail-specific_protease"/>
</dbReference>
<keyword evidence="2" id="KW-0614">Plasmid</keyword>
<gene>
    <name evidence="2" type="ORF">RBB75_20395</name>
</gene>
<dbReference type="GO" id="GO:0006508">
    <property type="term" value="P:proteolysis"/>
    <property type="evidence" value="ECO:0007669"/>
    <property type="project" value="InterPro"/>
</dbReference>
<dbReference type="KEGG" id="temp:RBB75_20395"/>
<sequence length="432" mass="46959">MNTPPSHESGLTDKARHDVLERVLKALESKFYKPELLGQDWQNAVANHRATIESAATADAFEQAMMELLQTLKTSHLGFFHGAARRASSRAALSATYLSDETAYGSRWIFQDVHDGGAAAVACVEPGNILLRVDGKEIVPPQHPVFPMGKTSNLDIVANDGTERSVVVNVSRPKGKKLHFVEPTLVQSRKLSDHTGYLKVAMFPGMLGVEVSNAMSAAIAELGNIERLIVDLRGNTGGGAGSLRLMSLLTPDRVPVGYAADKRWATRDLSSIKTSFPRLGKIPSSTRFLWLLGLRYLPAFITKSPIVLESEGLGSKPYDGNIVLLVDRHTASAAEMVTVFAKENKLATIVGEKTAGRLLSATSVKVGHGFRLALPTGAYYTWRGTALEGSPIEPDVISEFDWQDRRHGNDQQFETALKAVSGEYPVSSPQLR</sequence>
<geneLocation type="plasmid" evidence="2">
    <name>unnamed1</name>
</geneLocation>
<evidence type="ECO:0000313" key="2">
    <source>
        <dbReference type="EMBL" id="XCB28800.1"/>
    </source>
</evidence>